<feature type="transmembrane region" description="Helical" evidence="1">
    <location>
        <begin position="122"/>
        <end position="146"/>
    </location>
</feature>
<organism evidence="2 3">
    <name type="scientific">Candidatus Eisenbergiella merdipullorum</name>
    <dbReference type="NCBI Taxonomy" id="2838553"/>
    <lineage>
        <taxon>Bacteria</taxon>
        <taxon>Bacillati</taxon>
        <taxon>Bacillota</taxon>
        <taxon>Clostridia</taxon>
        <taxon>Lachnospirales</taxon>
        <taxon>Lachnospiraceae</taxon>
        <taxon>Eisenbergiella</taxon>
    </lineage>
</organism>
<name>A0A9D2KZB5_9FIRM</name>
<sequence>MKKKFSFVNIIFFVVFGVLTGVLWAYLCPIPLIPGAVHFRTFAFIIVVIGYLFGPVTGFFSGYIGTIVWALLSGNFIPLHSPLTDGITVGLSAALPALCHLRGRDLMDVINAGKGRFIAQSLFWSLLFGVLMILTTSLSLSYFAGLAYSYCVIWIGIADVVPIALTPFVVLLLAKRMKNIRNIVPYI</sequence>
<dbReference type="Proteomes" id="UP000886858">
    <property type="component" value="Unassembled WGS sequence"/>
</dbReference>
<dbReference type="EMBL" id="DWYY01000038">
    <property type="protein sequence ID" value="HJA92144.1"/>
    <property type="molecule type" value="Genomic_DNA"/>
</dbReference>
<keyword evidence="1" id="KW-0812">Transmembrane</keyword>
<keyword evidence="1" id="KW-1133">Transmembrane helix</keyword>
<evidence type="ECO:0000313" key="2">
    <source>
        <dbReference type="EMBL" id="HJA92144.1"/>
    </source>
</evidence>
<gene>
    <name evidence="2" type="ORF">H9717_03345</name>
</gene>
<accession>A0A9D2KZB5</accession>
<evidence type="ECO:0000256" key="1">
    <source>
        <dbReference type="SAM" id="Phobius"/>
    </source>
</evidence>
<dbReference type="AlphaFoldDB" id="A0A9D2KZB5"/>
<reference evidence="2" key="2">
    <citation type="submission" date="2021-04" db="EMBL/GenBank/DDBJ databases">
        <authorList>
            <person name="Gilroy R."/>
        </authorList>
    </citation>
    <scope>NUCLEOTIDE SEQUENCE</scope>
    <source>
        <strain evidence="2">CHK179-7159</strain>
    </source>
</reference>
<feature type="transmembrane region" description="Helical" evidence="1">
    <location>
        <begin position="7"/>
        <end position="27"/>
    </location>
</feature>
<evidence type="ECO:0000313" key="3">
    <source>
        <dbReference type="Proteomes" id="UP000886858"/>
    </source>
</evidence>
<protein>
    <submittedName>
        <fullName evidence="2">Aminotriazole resistance protein</fullName>
    </submittedName>
</protein>
<feature type="transmembrane region" description="Helical" evidence="1">
    <location>
        <begin position="152"/>
        <end position="174"/>
    </location>
</feature>
<comment type="caution">
    <text evidence="2">The sequence shown here is derived from an EMBL/GenBank/DDBJ whole genome shotgun (WGS) entry which is preliminary data.</text>
</comment>
<reference evidence="2" key="1">
    <citation type="journal article" date="2021" name="PeerJ">
        <title>Extensive microbial diversity within the chicken gut microbiome revealed by metagenomics and culture.</title>
        <authorList>
            <person name="Gilroy R."/>
            <person name="Ravi A."/>
            <person name="Getino M."/>
            <person name="Pursley I."/>
            <person name="Horton D.L."/>
            <person name="Alikhan N.F."/>
            <person name="Baker D."/>
            <person name="Gharbi K."/>
            <person name="Hall N."/>
            <person name="Watson M."/>
            <person name="Adriaenssens E.M."/>
            <person name="Foster-Nyarko E."/>
            <person name="Jarju S."/>
            <person name="Secka A."/>
            <person name="Antonio M."/>
            <person name="Oren A."/>
            <person name="Chaudhuri R.R."/>
            <person name="La Ragione R."/>
            <person name="Hildebrand F."/>
            <person name="Pallen M.J."/>
        </authorList>
    </citation>
    <scope>NUCLEOTIDE SEQUENCE</scope>
    <source>
        <strain evidence="2">CHK179-7159</strain>
    </source>
</reference>
<keyword evidence="1" id="KW-0472">Membrane</keyword>
<feature type="transmembrane region" description="Helical" evidence="1">
    <location>
        <begin position="33"/>
        <end position="53"/>
    </location>
</feature>
<proteinExistence type="predicted"/>
<dbReference type="Gene3D" id="1.10.1760.20">
    <property type="match status" value="1"/>
</dbReference>